<evidence type="ECO:0008006" key="5">
    <source>
        <dbReference type="Google" id="ProtNLM"/>
    </source>
</evidence>
<protein>
    <recommendedName>
        <fullName evidence="5">Endonuclease/exonuclease/phosphatase domain-containing protein</fullName>
    </recommendedName>
</protein>
<dbReference type="EMBL" id="CACVKT020010151">
    <property type="protein sequence ID" value="CAC5425013.1"/>
    <property type="molecule type" value="Genomic_DNA"/>
</dbReference>
<keyword evidence="2" id="KW-0812">Transmembrane</keyword>
<feature type="region of interest" description="Disordered" evidence="1">
    <location>
        <begin position="174"/>
        <end position="193"/>
    </location>
</feature>
<accession>A0A6J8EYX6</accession>
<evidence type="ECO:0000256" key="2">
    <source>
        <dbReference type="SAM" id="Phobius"/>
    </source>
</evidence>
<feature type="region of interest" description="Disordered" evidence="1">
    <location>
        <begin position="1"/>
        <end position="35"/>
    </location>
</feature>
<evidence type="ECO:0000313" key="3">
    <source>
        <dbReference type="EMBL" id="CAC5425013.1"/>
    </source>
</evidence>
<dbReference type="Proteomes" id="UP000507470">
    <property type="component" value="Unassembled WGS sequence"/>
</dbReference>
<keyword evidence="4" id="KW-1185">Reference proteome</keyword>
<proteinExistence type="predicted"/>
<keyword evidence="2" id="KW-1133">Transmembrane helix</keyword>
<gene>
    <name evidence="3" type="ORF">MCOR_56863</name>
</gene>
<name>A0A6J8EYX6_MYTCO</name>
<feature type="transmembrane region" description="Helical" evidence="2">
    <location>
        <begin position="745"/>
        <end position="767"/>
    </location>
</feature>
<dbReference type="AlphaFoldDB" id="A0A6J8EYX6"/>
<evidence type="ECO:0000256" key="1">
    <source>
        <dbReference type="SAM" id="MobiDB-lite"/>
    </source>
</evidence>
<sequence>MPRRRRQANKPAASALRRRGPQLSEEQPPQRRQHNDHNVQLDLNTCIPNPVQDNDIHVPRPVDYQKNGFHSKEDILRISDQLESLTTKLKTYCSQTVGPKKYENIYNDNYVLQKQNRRLKSELKKEKSEKVAIDILVVSHKKQRTLILTICKQTDTDGHYYFWLEEENRKQKAELQKEKSEKEEENRKLKAELQKEKSEKDTLRYEKFDNIWDKHEESKNALQNASFSASKTNNIYGWIFSNRSLSFGQTDYFNIMIKFQLLYPEIGDEGKLLFEFGLTTLDNLNTVRSIIVVRGQRCEDEPGVCLYVHDNKLSKLDIGIFEQLSDYVRVQLTLGLHKTHVVLMSNNKNIYTSKILNISSGGRLWPVLNEGNVHNFEYIKFYTPPPMWSSLQYHKQFYQTIHTLNKYGDLLVEFLTSCNLCMLNGRADGNNDFTCVSKRGRLVVDCVFTPHEQLDMCTSCDVYLMSDLIVDTGLNFEKSVPDHGPIVWTVNVKKDTACDTSRLGQAQNTDRPRYNLKRFPLNFLVNITHIQDTIDKIEHELVTNKDINSAYTEFVTLIEKEMKDTVPVLKTPTGPSSNKKKKSLRKPYWTEELTSLWNKVCIKKKQWLKWKNFTNLRRLSKRSSNLAARGDMGFLSGDAILKVEVFKLWNRLKCDNTSNICKKVHTWAIRRKSSWDYCVIQLARKYNLIENIEDEYIIPDTPMDDNEAVNLSDDDINKGSDDIIHIENEKYMPVLMDEEIYQNKLKLAIVLVLFIILIISITTMTFVTNDDFDGISPSASGKDVYTLDRRRNINELAFLSSSHYRLAYGNRCFTGLTDYIDVIFKVSLFHPNISDNGALLFEFGLSSSVEYVVKDVYDYQMLTMKAFRCKHPFGICLEVSDKISSKIDVSVFKQTPEWIQGHITMGLQSSRFIIMSENQHIYIGSKLNMSRGLQVWPVFRIYNSHLINMSFTIHSKDNISFNRTSLDQHLFISDDNNTISNWHLQFEKVHQLSSEIVYMYFEKAFFVTMPHLM</sequence>
<keyword evidence="2" id="KW-0472">Membrane</keyword>
<reference evidence="3 4" key="1">
    <citation type="submission" date="2020-06" db="EMBL/GenBank/DDBJ databases">
        <authorList>
            <person name="Li R."/>
            <person name="Bekaert M."/>
        </authorList>
    </citation>
    <scope>NUCLEOTIDE SEQUENCE [LARGE SCALE GENOMIC DNA]</scope>
    <source>
        <strain evidence="4">wild</strain>
    </source>
</reference>
<organism evidence="3 4">
    <name type="scientific">Mytilus coruscus</name>
    <name type="common">Sea mussel</name>
    <dbReference type="NCBI Taxonomy" id="42192"/>
    <lineage>
        <taxon>Eukaryota</taxon>
        <taxon>Metazoa</taxon>
        <taxon>Spiralia</taxon>
        <taxon>Lophotrochozoa</taxon>
        <taxon>Mollusca</taxon>
        <taxon>Bivalvia</taxon>
        <taxon>Autobranchia</taxon>
        <taxon>Pteriomorphia</taxon>
        <taxon>Mytilida</taxon>
        <taxon>Mytiloidea</taxon>
        <taxon>Mytilidae</taxon>
        <taxon>Mytilinae</taxon>
        <taxon>Mytilus</taxon>
    </lineage>
</organism>
<evidence type="ECO:0000313" key="4">
    <source>
        <dbReference type="Proteomes" id="UP000507470"/>
    </source>
</evidence>